<name>C1L3E1_9VIRU</name>
<evidence type="ECO:0000256" key="2">
    <source>
        <dbReference type="ARBA" id="ARBA00022561"/>
    </source>
</evidence>
<dbReference type="SUPFAM" id="SSF47195">
    <property type="entry name" value="TMV-like viral coat proteins"/>
    <property type="match status" value="1"/>
</dbReference>
<dbReference type="GO" id="GO:0005198">
    <property type="term" value="F:structural molecule activity"/>
    <property type="evidence" value="ECO:0007669"/>
    <property type="project" value="InterPro"/>
</dbReference>
<dbReference type="Pfam" id="PF00721">
    <property type="entry name" value="TMV_coat"/>
    <property type="match status" value="1"/>
</dbReference>
<feature type="compositionally biased region" description="Polar residues" evidence="4">
    <location>
        <begin position="143"/>
        <end position="163"/>
    </location>
</feature>
<evidence type="ECO:0000256" key="3">
    <source>
        <dbReference type="ARBA" id="ARBA00022844"/>
    </source>
</evidence>
<keyword evidence="2 5" id="KW-0167">Capsid protein</keyword>
<reference evidence="5" key="1">
    <citation type="submission" date="2009-01" db="EMBL/GenBank/DDBJ databases">
        <title>Detection of Soil-borne cereal mosaic virus in Belgium on wheat and barley.</title>
        <authorList>
            <person name="Vaianopoulos C."/>
            <person name="Legreve A."/>
            <person name="Lorca C."/>
            <person name="Moreau V."/>
            <person name="Wattiez M."/>
            <person name="Bragard C."/>
        </authorList>
    </citation>
    <scope>NUCLEOTIDE SEQUENCE</scope>
</reference>
<evidence type="ECO:0000256" key="4">
    <source>
        <dbReference type="SAM" id="MobiDB-lite"/>
    </source>
</evidence>
<dbReference type="GO" id="GO:0019028">
    <property type="term" value="C:viral capsid"/>
    <property type="evidence" value="ECO:0007669"/>
    <property type="project" value="UniProtKB-KW"/>
</dbReference>
<keyword evidence="3" id="KW-0946">Virion</keyword>
<dbReference type="EMBL" id="FN298366">
    <property type="protein sequence ID" value="CAX65641.1"/>
    <property type="molecule type" value="Genomic_RNA"/>
</dbReference>
<dbReference type="InterPro" id="IPR036417">
    <property type="entry name" value="TMV-like_coat_sf"/>
</dbReference>
<dbReference type="InterPro" id="IPR001337">
    <property type="entry name" value="TMV-like_coat"/>
</dbReference>
<accession>C1L3E1</accession>
<dbReference type="Gene3D" id="1.20.120.70">
    <property type="entry name" value="Tobacco mosaic virus-like, coat protein"/>
    <property type="match status" value="1"/>
</dbReference>
<feature type="region of interest" description="Disordered" evidence="4">
    <location>
        <begin position="143"/>
        <end position="172"/>
    </location>
</feature>
<proteinExistence type="predicted"/>
<protein>
    <submittedName>
        <fullName evidence="5">Coat protein</fullName>
    </submittedName>
</protein>
<gene>
    <name evidence="5" type="primary">cp</name>
</gene>
<evidence type="ECO:0000313" key="5">
    <source>
        <dbReference type="EMBL" id="CAX65637.1"/>
    </source>
</evidence>
<organism evidence="5">
    <name type="scientific">Soil-borne cereal mosaic virus</name>
    <dbReference type="NCBI Taxonomy" id="100887"/>
    <lineage>
        <taxon>Viruses</taxon>
        <taxon>Riboviria</taxon>
        <taxon>Orthornavirae</taxon>
        <taxon>Kitrinoviricota</taxon>
        <taxon>Alsuviricetes</taxon>
        <taxon>Martellivirales</taxon>
        <taxon>Virgaviridae</taxon>
        <taxon>Furovirus</taxon>
        <taxon>Furovirus cerealis</taxon>
    </lineage>
</organism>
<dbReference type="EMBL" id="FN298363">
    <property type="protein sequence ID" value="CAX65638.1"/>
    <property type="molecule type" value="Genomic_RNA"/>
</dbReference>
<comment type="subcellular location">
    <subcellularLocation>
        <location evidence="1">Virion</location>
    </subcellularLocation>
</comment>
<sequence>MDKLTRLKGEVDRSLQKAADKVTAESTESLQSKVVVQLPQMAVKNGYTGYNKELNLMASIHPFIRLGTLISQIEGWQATRASILTHLGVMLNGVSKLGERNFFSRQKRFGTHTQDGDEIFCDLGGEAVMQIITRLTVSLQSAKGEGSQTRNAKRGTTPTTNQVEGEEQGQTDQTLAISNALAEFMTFIHTKDFTTNECYTQDSFEAKFNLKWEGTS</sequence>
<dbReference type="EMBL" id="FN298365">
    <property type="protein sequence ID" value="CAX65640.1"/>
    <property type="molecule type" value="Genomic_RNA"/>
</dbReference>
<dbReference type="EMBL" id="FN298362">
    <property type="protein sequence ID" value="CAX65637.1"/>
    <property type="molecule type" value="Genomic_RNA"/>
</dbReference>
<dbReference type="EMBL" id="FN298364">
    <property type="protein sequence ID" value="CAX65639.1"/>
    <property type="molecule type" value="Genomic_RNA"/>
</dbReference>
<evidence type="ECO:0000256" key="1">
    <source>
        <dbReference type="ARBA" id="ARBA00004328"/>
    </source>
</evidence>